<dbReference type="EMBL" id="AM942759">
    <property type="protein sequence ID" value="CAR42141.1"/>
    <property type="molecule type" value="Genomic_DNA"/>
</dbReference>
<reference evidence="1 2" key="1">
    <citation type="journal article" date="2008" name="J. Bacteriol.">
        <title>Complete genome sequence of uropathogenic Proteus mirabilis, a master of both adherence and motility.</title>
        <authorList>
            <person name="Pearson M.M."/>
            <person name="Sebaihia M."/>
            <person name="Churcher C."/>
            <person name="Quail M.A."/>
            <person name="Seshasayee A.S."/>
            <person name="Luscombe N.M."/>
            <person name="Abdellah Z."/>
            <person name="Arrosmith C."/>
            <person name="Atkin B."/>
            <person name="Chillingworth T."/>
            <person name="Hauser H."/>
            <person name="Jagels K."/>
            <person name="Moule S."/>
            <person name="Mungall K."/>
            <person name="Norbertczak H."/>
            <person name="Rabbinowitsch E."/>
            <person name="Walker D."/>
            <person name="Whithead S."/>
            <person name="Thomson N.R."/>
            <person name="Rather P.N."/>
            <person name="Parkhill J."/>
            <person name="Mobley H.L."/>
        </authorList>
    </citation>
    <scope>NUCLEOTIDE SEQUENCE [LARGE SCALE GENOMIC DNA]</scope>
    <source>
        <strain evidence="1 2">HI4320</strain>
    </source>
</reference>
<dbReference type="EnsemblBacteria" id="CAR42141">
    <property type="protein sequence ID" value="CAR42141"/>
    <property type="gene ID" value="PMI0970"/>
</dbReference>
<name>B4EVJ4_PROMH</name>
<dbReference type="Proteomes" id="UP000008319">
    <property type="component" value="Chromosome"/>
</dbReference>
<evidence type="ECO:0000313" key="2">
    <source>
        <dbReference type="Proteomes" id="UP000008319"/>
    </source>
</evidence>
<dbReference type="HOGENOM" id="CLU_713432_0_0_6"/>
<evidence type="ECO:0000313" key="1">
    <source>
        <dbReference type="EMBL" id="CAR42141.1"/>
    </source>
</evidence>
<dbReference type="AlphaFoldDB" id="B4EVJ4"/>
<organism evidence="1 2">
    <name type="scientific">Proteus mirabilis (strain HI4320)</name>
    <dbReference type="NCBI Taxonomy" id="529507"/>
    <lineage>
        <taxon>Bacteria</taxon>
        <taxon>Pseudomonadati</taxon>
        <taxon>Pseudomonadota</taxon>
        <taxon>Gammaproteobacteria</taxon>
        <taxon>Enterobacterales</taxon>
        <taxon>Morganellaceae</taxon>
        <taxon>Proteus</taxon>
    </lineage>
</organism>
<protein>
    <submittedName>
        <fullName evidence="1">Exported protein</fullName>
    </submittedName>
</protein>
<proteinExistence type="predicted"/>
<gene>
    <name evidence="1" type="ordered locus">PMI0970</name>
</gene>
<keyword evidence="2" id="KW-1185">Reference proteome</keyword>
<dbReference type="KEGG" id="pmr:PMI0970"/>
<accession>B4EVJ4</accession>
<sequence>MLEIHVNKRVLSTKYRNSMCPSMIKKIGGYGLSLFLIPIIFFHSANALELSVPIGSTGYLGEVTPPVGSTTKNYGMVSSVLQANRSYISFRWEPSQFVISDLPFYPEIGRVGVAIYNKSNPKGAFIVLAPSGYGLLRYKRANDTYENASFSFSRSKTTAMTNMYNNFPSNSDELSWGLLPRQGNSNFFSARYVDGSDKVHSLTLTISSYSAYAIGPLEAGEYAMRDDSKFYAVIRTSSGSFARSKTLLSSMDNVNIKALKACDVIPQTSTNIQFPTQIAKNYATPTKLADNLASISVNCPYANKNIYLTLSPFNNLVSGSETGMELSTSSTENITTLPYVVASLKSAQSNICQANAQDALRLVGSNKLAQQNMKSFTQNILFNLCANGNIKANKYAGAINVAILIE</sequence>